<comment type="caution">
    <text evidence="3">The sequence shown here is derived from an EMBL/GenBank/DDBJ whole genome shotgun (WGS) entry which is preliminary data.</text>
</comment>
<dbReference type="OrthoDB" id="8878147at2"/>
<dbReference type="InterPro" id="IPR012334">
    <property type="entry name" value="Pectin_lyas_fold"/>
</dbReference>
<evidence type="ECO:0000256" key="2">
    <source>
        <dbReference type="SAM" id="SignalP"/>
    </source>
</evidence>
<keyword evidence="4" id="KW-1185">Reference proteome</keyword>
<name>A0A4Y4CZ32_ZOORA</name>
<dbReference type="AlphaFoldDB" id="A0A4Y4CZ32"/>
<keyword evidence="2" id="KW-0732">Signal</keyword>
<feature type="region of interest" description="Disordered" evidence="1">
    <location>
        <begin position="350"/>
        <end position="379"/>
    </location>
</feature>
<evidence type="ECO:0000256" key="1">
    <source>
        <dbReference type="SAM" id="MobiDB-lite"/>
    </source>
</evidence>
<sequence length="379" mass="40183">MALQLTLQIALLAPVGGPALAEVITVGPGGTVERIADAARIARDGDTVLIKPGTYRGDVAVWPQQDLEIRGVGARPVLLADGPLAEGKGIWVLRSGRFRISNIEFRGARAPAGNGAGIRFERGTLELADCVFEDNENGILTGNEADSALRIANSVFGHAPKGGLLLPHLLYVGRIGHFVLEGSHFQQGHRGHLVKSRARVSEVRYNWLADGPGGTASYELEFPEGGDAQVVGNLIAQSPTTDNPAIVSYGAEHGRWPVNRLQLSHNTLINDGDKPGQFARVWFERLPADARVSTRNNLLLGPGSFVEAMPGDHRGNAHLPAGASAWPGPQLAPVPSADDIGLAPDAEFRFPAGTRPLANPPHWLPGAFQTPPAGDAPER</sequence>
<feature type="chain" id="PRO_5021402406" description="Right handed beta helix domain-containing protein" evidence="2">
    <location>
        <begin position="22"/>
        <end position="379"/>
    </location>
</feature>
<proteinExistence type="predicted"/>
<dbReference type="EMBL" id="BJNV01000040">
    <property type="protein sequence ID" value="GEC96297.1"/>
    <property type="molecule type" value="Genomic_DNA"/>
</dbReference>
<evidence type="ECO:0000313" key="3">
    <source>
        <dbReference type="EMBL" id="GEC96297.1"/>
    </source>
</evidence>
<dbReference type="SUPFAM" id="SSF51126">
    <property type="entry name" value="Pectin lyase-like"/>
    <property type="match status" value="1"/>
</dbReference>
<evidence type="ECO:0008006" key="5">
    <source>
        <dbReference type="Google" id="ProtNLM"/>
    </source>
</evidence>
<dbReference type="InterPro" id="IPR011050">
    <property type="entry name" value="Pectin_lyase_fold/virulence"/>
</dbReference>
<gene>
    <name evidence="3" type="ORF">ZRA01_23700</name>
</gene>
<evidence type="ECO:0000313" key="4">
    <source>
        <dbReference type="Proteomes" id="UP000318422"/>
    </source>
</evidence>
<feature type="signal peptide" evidence="2">
    <location>
        <begin position="1"/>
        <end position="21"/>
    </location>
</feature>
<protein>
    <recommendedName>
        <fullName evidence="5">Right handed beta helix domain-containing protein</fullName>
    </recommendedName>
</protein>
<accession>A0A4Y4CZ32</accession>
<dbReference type="Proteomes" id="UP000318422">
    <property type="component" value="Unassembled WGS sequence"/>
</dbReference>
<dbReference type="Gene3D" id="2.160.20.10">
    <property type="entry name" value="Single-stranded right-handed beta-helix, Pectin lyase-like"/>
    <property type="match status" value="1"/>
</dbReference>
<organism evidence="3 4">
    <name type="scientific">Zoogloea ramigera</name>
    <dbReference type="NCBI Taxonomy" id="350"/>
    <lineage>
        <taxon>Bacteria</taxon>
        <taxon>Pseudomonadati</taxon>
        <taxon>Pseudomonadota</taxon>
        <taxon>Betaproteobacteria</taxon>
        <taxon>Rhodocyclales</taxon>
        <taxon>Zoogloeaceae</taxon>
        <taxon>Zoogloea</taxon>
    </lineage>
</organism>
<reference evidence="3 4" key="1">
    <citation type="submission" date="2019-06" db="EMBL/GenBank/DDBJ databases">
        <title>Whole genome shotgun sequence of Zoogloea ramigera NBRC 15342.</title>
        <authorList>
            <person name="Hosoyama A."/>
            <person name="Uohara A."/>
            <person name="Ohji S."/>
            <person name="Ichikawa N."/>
        </authorList>
    </citation>
    <scope>NUCLEOTIDE SEQUENCE [LARGE SCALE GENOMIC DNA]</scope>
    <source>
        <strain evidence="3 4">NBRC 15342</strain>
    </source>
</reference>